<feature type="compositionally biased region" description="Basic and acidic residues" evidence="1">
    <location>
        <begin position="843"/>
        <end position="856"/>
    </location>
</feature>
<name>A0A5M3MVX2_CONPW</name>
<dbReference type="KEGG" id="cput:CONPUDRAFT_152236"/>
<dbReference type="InterPro" id="IPR046496">
    <property type="entry name" value="DUF6589"/>
</dbReference>
<comment type="caution">
    <text evidence="3">The sequence shown here is derived from an EMBL/GenBank/DDBJ whole genome shotgun (WGS) entry which is preliminary data.</text>
</comment>
<feature type="domain" description="DUF6589" evidence="2">
    <location>
        <begin position="358"/>
        <end position="738"/>
    </location>
</feature>
<accession>A0A5M3MVX2</accession>
<gene>
    <name evidence="3" type="ORF">CONPUDRAFT_152236</name>
</gene>
<evidence type="ECO:0000256" key="1">
    <source>
        <dbReference type="SAM" id="MobiDB-lite"/>
    </source>
</evidence>
<dbReference type="Proteomes" id="UP000053558">
    <property type="component" value="Unassembled WGS sequence"/>
</dbReference>
<dbReference type="AlphaFoldDB" id="A0A5M3MVX2"/>
<feature type="compositionally biased region" description="Acidic residues" evidence="1">
    <location>
        <begin position="861"/>
        <end position="882"/>
    </location>
</feature>
<feature type="region of interest" description="Disordered" evidence="1">
    <location>
        <begin position="807"/>
        <end position="882"/>
    </location>
</feature>
<proteinExistence type="predicted"/>
<keyword evidence="4" id="KW-1185">Reference proteome</keyword>
<reference evidence="4" key="1">
    <citation type="journal article" date="2012" name="Science">
        <title>The Paleozoic origin of enzymatic lignin decomposition reconstructed from 31 fungal genomes.</title>
        <authorList>
            <person name="Floudas D."/>
            <person name="Binder M."/>
            <person name="Riley R."/>
            <person name="Barry K."/>
            <person name="Blanchette R.A."/>
            <person name="Henrissat B."/>
            <person name="Martinez A.T."/>
            <person name="Otillar R."/>
            <person name="Spatafora J.W."/>
            <person name="Yadav J.S."/>
            <person name="Aerts A."/>
            <person name="Benoit I."/>
            <person name="Boyd A."/>
            <person name="Carlson A."/>
            <person name="Copeland A."/>
            <person name="Coutinho P.M."/>
            <person name="de Vries R.P."/>
            <person name="Ferreira P."/>
            <person name="Findley K."/>
            <person name="Foster B."/>
            <person name="Gaskell J."/>
            <person name="Glotzer D."/>
            <person name="Gorecki P."/>
            <person name="Heitman J."/>
            <person name="Hesse C."/>
            <person name="Hori C."/>
            <person name="Igarashi K."/>
            <person name="Jurgens J.A."/>
            <person name="Kallen N."/>
            <person name="Kersten P."/>
            <person name="Kohler A."/>
            <person name="Kuees U."/>
            <person name="Kumar T.K.A."/>
            <person name="Kuo A."/>
            <person name="LaButti K."/>
            <person name="Larrondo L.F."/>
            <person name="Lindquist E."/>
            <person name="Ling A."/>
            <person name="Lombard V."/>
            <person name="Lucas S."/>
            <person name="Lundell T."/>
            <person name="Martin R."/>
            <person name="McLaughlin D.J."/>
            <person name="Morgenstern I."/>
            <person name="Morin E."/>
            <person name="Murat C."/>
            <person name="Nagy L.G."/>
            <person name="Nolan M."/>
            <person name="Ohm R.A."/>
            <person name="Patyshakuliyeva A."/>
            <person name="Rokas A."/>
            <person name="Ruiz-Duenas F.J."/>
            <person name="Sabat G."/>
            <person name="Salamov A."/>
            <person name="Samejima M."/>
            <person name="Schmutz J."/>
            <person name="Slot J.C."/>
            <person name="St John F."/>
            <person name="Stenlid J."/>
            <person name="Sun H."/>
            <person name="Sun S."/>
            <person name="Syed K."/>
            <person name="Tsang A."/>
            <person name="Wiebenga A."/>
            <person name="Young D."/>
            <person name="Pisabarro A."/>
            <person name="Eastwood D.C."/>
            <person name="Martin F."/>
            <person name="Cullen D."/>
            <person name="Grigoriev I.V."/>
            <person name="Hibbett D.S."/>
        </authorList>
    </citation>
    <scope>NUCLEOTIDE SEQUENCE [LARGE SCALE GENOMIC DNA]</scope>
    <source>
        <strain evidence="4">RWD-64-598 SS2</strain>
    </source>
</reference>
<protein>
    <recommendedName>
        <fullName evidence="2">DUF6589 domain-containing protein</fullName>
    </recommendedName>
</protein>
<dbReference type="RefSeq" id="XP_007767025.1">
    <property type="nucleotide sequence ID" value="XM_007768835.1"/>
</dbReference>
<dbReference type="GeneID" id="19202965"/>
<sequence length="882" mass="99162">MAAPQGQLPVYYPSPQVYWPCPPGLYPENSLDPFLLNTLSVSGTSAIELARRDPALRSKDAKIMAALSLLADARTTPAELVADIAQAPATGHYLSLKRSGLLKKRALDYLWNTLSNLPSWNRKVTAMLRLRAVRYVIDMVDREMQTELFRMSSLTVNTQYLQAFDLGNLTRSVKTSLPVAWELVTSIIQHRRVRTDDLSKKTEAVSTALISQISHLRSQNNMVFQVPFGLMLLSLGLPTRAFNIFAAVGLCPAYSTLRTTYQALSDERIALAREVALGIHGIQWDNVHISTSAHPTQRDMARGKVSTGTQGILCPLPHVPHSVAYSLNEHLARRASLDLIDYKFDIRTDLEQGIDISYHLVIDTVKILRDSAGNAFDYLGDPDELRHHSYLPLPAGEKADQYSLPTTTIDESTTVGNIEFPNVTYTVQLKISPTHFEGLNIPLNADQSTLARLRSAMELRAGDLNAFHRLEVFQLSPGPFHILLNLGWQNIAVHRGDYRDPGSLAWCINILRLSRLGGDKPDYKLMCTLFIQVLQANLLVYWEVETGKTIRELADAKLSASELFSIGRRIYLKYFSDDAIQRLGEGLEVDQAFKDVILLNRDLLVFYELSLGVSSGDFGRIELFLGILTEGFAGAGRFNYMTEMLHLLQNLKKIWIPQFADVMRHFMLINMSGRPNHATGRDMDIEHLINAMKAYYIPKGVRGHWGQLSTYATLIPVLRPLKFQFTKFFNTCWMGTTHTEPDTSRNVARLMRKIYETRIHIPIPGRTTHAQTVDVISAGIDYLMKTGLPSWQKSFREWVRTNHYNFEDREPEPVHPDEDLTSGGVEDLPAGNESKEDDDSESESVHSDIDDTESRGGNDGVDADMETPESPEVDEDFDEIAL</sequence>
<evidence type="ECO:0000313" key="3">
    <source>
        <dbReference type="EMBL" id="EIW83200.1"/>
    </source>
</evidence>
<feature type="compositionally biased region" description="Basic and acidic residues" evidence="1">
    <location>
        <begin position="807"/>
        <end position="818"/>
    </location>
</feature>
<evidence type="ECO:0000313" key="4">
    <source>
        <dbReference type="Proteomes" id="UP000053558"/>
    </source>
</evidence>
<organism evidence="3 4">
    <name type="scientific">Coniophora puteana (strain RWD-64-598)</name>
    <name type="common">Brown rot fungus</name>
    <dbReference type="NCBI Taxonomy" id="741705"/>
    <lineage>
        <taxon>Eukaryota</taxon>
        <taxon>Fungi</taxon>
        <taxon>Dikarya</taxon>
        <taxon>Basidiomycota</taxon>
        <taxon>Agaricomycotina</taxon>
        <taxon>Agaricomycetes</taxon>
        <taxon>Agaricomycetidae</taxon>
        <taxon>Boletales</taxon>
        <taxon>Coniophorineae</taxon>
        <taxon>Coniophoraceae</taxon>
        <taxon>Coniophora</taxon>
    </lineage>
</organism>
<dbReference type="Pfam" id="PF20231">
    <property type="entry name" value="DUF6589"/>
    <property type="match status" value="1"/>
</dbReference>
<dbReference type="OrthoDB" id="3040861at2759"/>
<evidence type="ECO:0000259" key="2">
    <source>
        <dbReference type="Pfam" id="PF20231"/>
    </source>
</evidence>
<dbReference type="EMBL" id="JH711576">
    <property type="protein sequence ID" value="EIW83200.1"/>
    <property type="molecule type" value="Genomic_DNA"/>
</dbReference>